<evidence type="ECO:0000313" key="1">
    <source>
        <dbReference type="EMBL" id="GMR51321.1"/>
    </source>
</evidence>
<comment type="caution">
    <text evidence="1">The sequence shown here is derived from an EMBL/GenBank/DDBJ whole genome shotgun (WGS) entry which is preliminary data.</text>
</comment>
<dbReference type="AlphaFoldDB" id="A0AAN5CUR5"/>
<protein>
    <submittedName>
        <fullName evidence="1">Uncharacterized protein</fullName>
    </submittedName>
</protein>
<organism evidence="1 2">
    <name type="scientific">Pristionchus mayeri</name>
    <dbReference type="NCBI Taxonomy" id="1317129"/>
    <lineage>
        <taxon>Eukaryota</taxon>
        <taxon>Metazoa</taxon>
        <taxon>Ecdysozoa</taxon>
        <taxon>Nematoda</taxon>
        <taxon>Chromadorea</taxon>
        <taxon>Rhabditida</taxon>
        <taxon>Rhabditina</taxon>
        <taxon>Diplogasteromorpha</taxon>
        <taxon>Diplogasteroidea</taxon>
        <taxon>Neodiplogasteridae</taxon>
        <taxon>Pristionchus</taxon>
    </lineage>
</organism>
<accession>A0AAN5CUR5</accession>
<evidence type="ECO:0000313" key="2">
    <source>
        <dbReference type="Proteomes" id="UP001328107"/>
    </source>
</evidence>
<sequence length="146" mass="17504">MQGCFHPNSLDKWLRNLFHNEPKLYMQYIQGKILLYAVIFSEYKTVLRKLLLRRVRFHYAFDMIRNANKGDRRAVARFLGAVYNEQRVSWNMVTERIRDVLQLSEEFLGVFHHCFLDFTPTNKMELGDCVESFFSKIGMTEIEKRK</sequence>
<name>A0AAN5CUR5_9BILA</name>
<gene>
    <name evidence="1" type="ORF">PMAYCL1PPCAC_21516</name>
</gene>
<feature type="non-terminal residue" evidence="1">
    <location>
        <position position="146"/>
    </location>
</feature>
<dbReference type="EMBL" id="BTRK01000005">
    <property type="protein sequence ID" value="GMR51321.1"/>
    <property type="molecule type" value="Genomic_DNA"/>
</dbReference>
<reference evidence="2" key="1">
    <citation type="submission" date="2022-10" db="EMBL/GenBank/DDBJ databases">
        <title>Genome assembly of Pristionchus species.</title>
        <authorList>
            <person name="Yoshida K."/>
            <person name="Sommer R.J."/>
        </authorList>
    </citation>
    <scope>NUCLEOTIDE SEQUENCE [LARGE SCALE GENOMIC DNA]</scope>
    <source>
        <strain evidence="2">RS5460</strain>
    </source>
</reference>
<dbReference type="Proteomes" id="UP001328107">
    <property type="component" value="Unassembled WGS sequence"/>
</dbReference>
<proteinExistence type="predicted"/>
<keyword evidence="2" id="KW-1185">Reference proteome</keyword>